<keyword evidence="2" id="KW-1185">Reference proteome</keyword>
<gene>
    <name evidence="1" type="ORF">FRX31_015356</name>
</gene>
<evidence type="ECO:0000313" key="2">
    <source>
        <dbReference type="Proteomes" id="UP000554482"/>
    </source>
</evidence>
<accession>A0A7J6WDV5</accession>
<dbReference type="OrthoDB" id="1734049at2759"/>
<dbReference type="Proteomes" id="UP000554482">
    <property type="component" value="Unassembled WGS sequence"/>
</dbReference>
<reference evidence="1 2" key="1">
    <citation type="submission" date="2020-06" db="EMBL/GenBank/DDBJ databases">
        <title>Transcriptomic and genomic resources for Thalictrum thalictroides and T. hernandezii: Facilitating candidate gene discovery in an emerging model plant lineage.</title>
        <authorList>
            <person name="Arias T."/>
            <person name="Riano-Pachon D.M."/>
            <person name="Di Stilio V.S."/>
        </authorList>
    </citation>
    <scope>NUCLEOTIDE SEQUENCE [LARGE SCALE GENOMIC DNA]</scope>
    <source>
        <strain evidence="2">cv. WT478/WT964</strain>
        <tissue evidence="1">Leaves</tissue>
    </source>
</reference>
<proteinExistence type="predicted"/>
<comment type="caution">
    <text evidence="1">The sequence shown here is derived from an EMBL/GenBank/DDBJ whole genome shotgun (WGS) entry which is preliminary data.</text>
</comment>
<name>A0A7J6WDV5_THATH</name>
<evidence type="ECO:0000313" key="1">
    <source>
        <dbReference type="EMBL" id="KAF5195058.1"/>
    </source>
</evidence>
<organism evidence="1 2">
    <name type="scientific">Thalictrum thalictroides</name>
    <name type="common">Rue-anemone</name>
    <name type="synonym">Anemone thalictroides</name>
    <dbReference type="NCBI Taxonomy" id="46969"/>
    <lineage>
        <taxon>Eukaryota</taxon>
        <taxon>Viridiplantae</taxon>
        <taxon>Streptophyta</taxon>
        <taxon>Embryophyta</taxon>
        <taxon>Tracheophyta</taxon>
        <taxon>Spermatophyta</taxon>
        <taxon>Magnoliopsida</taxon>
        <taxon>Ranunculales</taxon>
        <taxon>Ranunculaceae</taxon>
        <taxon>Thalictroideae</taxon>
        <taxon>Thalictrum</taxon>
    </lineage>
</organism>
<sequence length="152" mass="17653">MGFPEKNSKLLVPPSSGDNYFSQQAIRAGMLTSELRRPELMVNPDPSRELILMELEKERIREQIIASEIMRIRELEDEFRRKQAMERELALRRGDGQELKMDLTRDYHFSEILRLLKWLVIALGTISDPGSLVTGLTHLDVLIIYRSARQDT</sequence>
<dbReference type="EMBL" id="JABWDY010017885">
    <property type="protein sequence ID" value="KAF5195058.1"/>
    <property type="molecule type" value="Genomic_DNA"/>
</dbReference>
<dbReference type="AlphaFoldDB" id="A0A7J6WDV5"/>
<protein>
    <submittedName>
        <fullName evidence="1">Uncharacterized protein</fullName>
    </submittedName>
</protein>